<gene>
    <name evidence="8" type="ORF">PRCB_17295</name>
</gene>
<dbReference type="GO" id="GO:0019563">
    <property type="term" value="P:glycerol catabolic process"/>
    <property type="evidence" value="ECO:0007669"/>
    <property type="project" value="TreeGrafter"/>
</dbReference>
<dbReference type="InterPro" id="IPR018484">
    <property type="entry name" value="FGGY_N"/>
</dbReference>
<accession>A0A2M9WA15</accession>
<evidence type="ECO:0000256" key="5">
    <source>
        <dbReference type="ARBA" id="ARBA00022840"/>
    </source>
</evidence>
<dbReference type="PANTHER" id="PTHR10196:SF69">
    <property type="entry name" value="GLYCEROL KINASE"/>
    <property type="match status" value="1"/>
</dbReference>
<sequence length="496" mass="52765">MAGPLILAIDEGTTNAKAIAVDRAGRVVARGSQPLTLVHPQPGLAEQDPQAIWQAVKQAMESCLAQCGGADVAAVAISNQRESVLIWQRRDGQSLTPLVSWQDRRSEAFCRDLRVAGKAPRITGLTGLAVDPMFPAGKLTGMLAMLPDGLARAQAGELCIGTVDSWLSWQLSAGESFVTDHANAARTQLYNLHSGDWDDELLALFHIPRAALPDIVPSASAQGVVVLTDIAGLKPGTPILARIGDSHAALQAQRSGSEEVVKATYGTGSSLMMSMATPLLTENGLSTTVAWHDGTLRFAFEGNITHTGSGAAWLGRMLGISDPRQLTEMAQHSEHNQGIYFVPALSGLGAPWWDLKARGMVCGLTDAATPEVLARVALESITFQIADVFFAMEQASGVQLPALCVDGTATENSWLMQLQADVLQRPLKRAPTAEVSALGAALLAGRLLGWWQQGSDMQALQGGSVIEPRTDRAASLEANYQGWLDAVTRCRYQPHG</sequence>
<dbReference type="InterPro" id="IPR000577">
    <property type="entry name" value="Carb_kinase_FGGY"/>
</dbReference>
<comment type="similarity">
    <text evidence="1">Belongs to the FGGY kinase family.</text>
</comment>
<dbReference type="AlphaFoldDB" id="A0A2M9WA15"/>
<evidence type="ECO:0000256" key="1">
    <source>
        <dbReference type="ARBA" id="ARBA00009156"/>
    </source>
</evidence>
<dbReference type="STRING" id="1076549.HA45_09955"/>
<keyword evidence="2" id="KW-0808">Transferase</keyword>
<dbReference type="SUPFAM" id="SSF53067">
    <property type="entry name" value="Actin-like ATPase domain"/>
    <property type="match status" value="2"/>
</dbReference>
<dbReference type="OrthoDB" id="9805576at2"/>
<feature type="domain" description="Carbohydrate kinase FGGY N-terminal" evidence="6">
    <location>
        <begin position="6"/>
        <end position="250"/>
    </location>
</feature>
<keyword evidence="5" id="KW-0067">ATP-binding</keyword>
<dbReference type="Pfam" id="PF02782">
    <property type="entry name" value="FGGY_C"/>
    <property type="match status" value="1"/>
</dbReference>
<dbReference type="RefSeq" id="WP_100702851.1">
    <property type="nucleotide sequence ID" value="NZ_MLFP01000005.1"/>
</dbReference>
<evidence type="ECO:0000259" key="6">
    <source>
        <dbReference type="Pfam" id="PF00370"/>
    </source>
</evidence>
<evidence type="ECO:0000259" key="7">
    <source>
        <dbReference type="Pfam" id="PF02782"/>
    </source>
</evidence>
<dbReference type="GO" id="GO:0005524">
    <property type="term" value="F:ATP binding"/>
    <property type="evidence" value="ECO:0007669"/>
    <property type="project" value="UniProtKB-KW"/>
</dbReference>
<dbReference type="Proteomes" id="UP000232062">
    <property type="component" value="Unassembled WGS sequence"/>
</dbReference>
<evidence type="ECO:0000313" key="8">
    <source>
        <dbReference type="EMBL" id="PJZ04386.1"/>
    </source>
</evidence>
<dbReference type="PIRSF" id="PIRSF000538">
    <property type="entry name" value="GlpK"/>
    <property type="match status" value="1"/>
</dbReference>
<reference evidence="8 9" key="1">
    <citation type="submission" date="2017-11" db="EMBL/GenBank/DDBJ databases">
        <title>The genome sequence of Pantoea rodasii DSM 26611.</title>
        <authorList>
            <person name="Gao J."/>
            <person name="Mao X."/>
            <person name="Sun J."/>
        </authorList>
    </citation>
    <scope>NUCLEOTIDE SEQUENCE [LARGE SCALE GENOMIC DNA]</scope>
    <source>
        <strain evidence="8 9">DSM 26611</strain>
    </source>
</reference>
<dbReference type="EMBL" id="PIQI01000024">
    <property type="protein sequence ID" value="PJZ04386.1"/>
    <property type="molecule type" value="Genomic_DNA"/>
</dbReference>
<evidence type="ECO:0000256" key="4">
    <source>
        <dbReference type="ARBA" id="ARBA00022777"/>
    </source>
</evidence>
<dbReference type="Pfam" id="PF00370">
    <property type="entry name" value="FGGY_N"/>
    <property type="match status" value="1"/>
</dbReference>
<proteinExistence type="inferred from homology"/>
<organism evidence="8 9">
    <name type="scientific">Pantoea rodasii</name>
    <dbReference type="NCBI Taxonomy" id="1076549"/>
    <lineage>
        <taxon>Bacteria</taxon>
        <taxon>Pseudomonadati</taxon>
        <taxon>Pseudomonadota</taxon>
        <taxon>Gammaproteobacteria</taxon>
        <taxon>Enterobacterales</taxon>
        <taxon>Erwiniaceae</taxon>
        <taxon>Pantoea</taxon>
    </lineage>
</organism>
<dbReference type="GO" id="GO:0004370">
    <property type="term" value="F:glycerol kinase activity"/>
    <property type="evidence" value="ECO:0007669"/>
    <property type="project" value="TreeGrafter"/>
</dbReference>
<name>A0A2M9WA15_9GAMM</name>
<dbReference type="PANTHER" id="PTHR10196">
    <property type="entry name" value="SUGAR KINASE"/>
    <property type="match status" value="1"/>
</dbReference>
<dbReference type="InterPro" id="IPR018485">
    <property type="entry name" value="FGGY_C"/>
</dbReference>
<keyword evidence="4 8" id="KW-0418">Kinase</keyword>
<feature type="domain" description="Carbohydrate kinase FGGY C-terminal" evidence="7">
    <location>
        <begin position="262"/>
        <end position="446"/>
    </location>
</feature>
<dbReference type="InterPro" id="IPR043129">
    <property type="entry name" value="ATPase_NBD"/>
</dbReference>
<keyword evidence="3" id="KW-0547">Nucleotide-binding</keyword>
<evidence type="ECO:0000313" key="9">
    <source>
        <dbReference type="Proteomes" id="UP000232062"/>
    </source>
</evidence>
<keyword evidence="9" id="KW-1185">Reference proteome</keyword>
<dbReference type="Gene3D" id="3.30.420.40">
    <property type="match status" value="2"/>
</dbReference>
<evidence type="ECO:0000256" key="3">
    <source>
        <dbReference type="ARBA" id="ARBA00022741"/>
    </source>
</evidence>
<protein>
    <submittedName>
        <fullName evidence="8">Glycerol kinase</fullName>
    </submittedName>
</protein>
<dbReference type="GO" id="GO:0005829">
    <property type="term" value="C:cytosol"/>
    <property type="evidence" value="ECO:0007669"/>
    <property type="project" value="TreeGrafter"/>
</dbReference>
<evidence type="ECO:0000256" key="2">
    <source>
        <dbReference type="ARBA" id="ARBA00022679"/>
    </source>
</evidence>
<dbReference type="CDD" id="cd07769">
    <property type="entry name" value="ASKHA_NBD_FGGY_GK"/>
    <property type="match status" value="1"/>
</dbReference>
<comment type="caution">
    <text evidence="8">The sequence shown here is derived from an EMBL/GenBank/DDBJ whole genome shotgun (WGS) entry which is preliminary data.</text>
</comment>